<evidence type="ECO:0008006" key="4">
    <source>
        <dbReference type="Google" id="ProtNLM"/>
    </source>
</evidence>
<dbReference type="InterPro" id="IPR032048">
    <property type="entry name" value="TGase_elicitor"/>
</dbReference>
<keyword evidence="3" id="KW-1185">Reference proteome</keyword>
<feature type="chain" id="PRO_5035718932" description="Transglutaminase elicitor" evidence="1">
    <location>
        <begin position="27"/>
        <end position="500"/>
    </location>
</feature>
<organism evidence="2 3">
    <name type="scientific">Phytophthora boehmeriae</name>
    <dbReference type="NCBI Taxonomy" id="109152"/>
    <lineage>
        <taxon>Eukaryota</taxon>
        <taxon>Sar</taxon>
        <taxon>Stramenopiles</taxon>
        <taxon>Oomycota</taxon>
        <taxon>Peronosporomycetes</taxon>
        <taxon>Peronosporales</taxon>
        <taxon>Peronosporaceae</taxon>
        <taxon>Phytophthora</taxon>
    </lineage>
</organism>
<keyword evidence="1" id="KW-0732">Signal</keyword>
<dbReference type="GO" id="GO:0016755">
    <property type="term" value="F:aminoacyltransferase activity"/>
    <property type="evidence" value="ECO:0007669"/>
    <property type="project" value="InterPro"/>
</dbReference>
<dbReference type="AlphaFoldDB" id="A0A8T1VYU8"/>
<reference evidence="2" key="1">
    <citation type="submission" date="2021-02" db="EMBL/GenBank/DDBJ databases">
        <authorList>
            <person name="Palmer J.M."/>
        </authorList>
    </citation>
    <scope>NUCLEOTIDE SEQUENCE</scope>
    <source>
        <strain evidence="2">SCRP23</strain>
    </source>
</reference>
<dbReference type="Proteomes" id="UP000693981">
    <property type="component" value="Unassembled WGS sequence"/>
</dbReference>
<accession>A0A8T1VYU8</accession>
<evidence type="ECO:0000313" key="3">
    <source>
        <dbReference type="Proteomes" id="UP000693981"/>
    </source>
</evidence>
<name>A0A8T1VYU8_9STRA</name>
<evidence type="ECO:0000313" key="2">
    <source>
        <dbReference type="EMBL" id="KAG7386672.1"/>
    </source>
</evidence>
<evidence type="ECO:0000256" key="1">
    <source>
        <dbReference type="SAM" id="SignalP"/>
    </source>
</evidence>
<dbReference type="Pfam" id="PF16683">
    <property type="entry name" value="TGase_elicitor"/>
    <property type="match status" value="1"/>
</dbReference>
<protein>
    <recommendedName>
        <fullName evidence="4">Transglutaminase elicitor</fullName>
    </recommendedName>
</protein>
<dbReference type="OrthoDB" id="10249031at2759"/>
<dbReference type="EMBL" id="JAGDFL010000504">
    <property type="protein sequence ID" value="KAG7386672.1"/>
    <property type="molecule type" value="Genomic_DNA"/>
</dbReference>
<comment type="caution">
    <text evidence="2">The sequence shown here is derived from an EMBL/GenBank/DDBJ whole genome shotgun (WGS) entry which is preliminary data.</text>
</comment>
<sequence length="500" mass="55436">MVHTPRCFLVSAIMALVALQTPQVSATSIDYDPITTSGTDDKISKKFPGYGAEIADEDCAYTVQTDPTLPDIMAISLTPVTYTDLLANTTTPPTEPVFTKVGIATLSQDMPLRKLAVSVVSNEEQRRLETTSKKELKLLEDYFKVKMETTLAKLPTEGLYHTAPWPAPNWPRYLDSINAVWSEGQPSPAAKYARAFGLNETEFMDWVSWDSGIDSASENGTICMSDADCGSVEKAKCGIRANQTSGYCIQTWEGICHAWAPASILEKEPQCAVTYNGVTFQPMDLKALISDVYNGAEVPLVFTGTRFNRGDNSTDKYGRHVDDRYRDLNPGFFHIAAANLLGKLNTTFIIDIDAGREVWNQPVRGFKVHEQTAMSLMEAAKTFYGLKKYPWNSKAKSIVYTKTYLSWIDLTYEDGPLVSTGEVDKHTTGAYYYYLLEMDAAGRIIGGEWLYDSNSNHPDFFWIATGKPAPDTVTYIGLSYANVTMLLDEAVACTETKAMK</sequence>
<feature type="signal peptide" evidence="1">
    <location>
        <begin position="1"/>
        <end position="26"/>
    </location>
</feature>
<proteinExistence type="predicted"/>
<gene>
    <name evidence="2" type="ORF">PHYBOEH_008611</name>
</gene>